<dbReference type="NCBIfam" id="TIGR03510">
    <property type="entry name" value="XapX"/>
    <property type="match status" value="1"/>
</dbReference>
<organism evidence="2 3">
    <name type="scientific">Vibrio fluvialis</name>
    <dbReference type="NCBI Taxonomy" id="676"/>
    <lineage>
        <taxon>Bacteria</taxon>
        <taxon>Pseudomonadati</taxon>
        <taxon>Pseudomonadota</taxon>
        <taxon>Gammaproteobacteria</taxon>
        <taxon>Vibrionales</taxon>
        <taxon>Vibrionaceae</taxon>
        <taxon>Vibrio</taxon>
    </lineage>
</organism>
<evidence type="ECO:0000313" key="3">
    <source>
        <dbReference type="Proteomes" id="UP000057088"/>
    </source>
</evidence>
<sequence>MNYLISLGTGIAVGLVFALLKLPIPAPQGLQGILGAIGIFLGPVLLQLFK</sequence>
<keyword evidence="1" id="KW-1133">Transmembrane helix</keyword>
<keyword evidence="3" id="KW-1185">Reference proteome</keyword>
<feature type="transmembrane region" description="Helical" evidence="1">
    <location>
        <begin position="28"/>
        <end position="49"/>
    </location>
</feature>
<keyword evidence="1" id="KW-0812">Transmembrane</keyword>
<dbReference type="RefSeq" id="WP_075988373.1">
    <property type="nucleotide sequence ID" value="NZ_AP028128.1"/>
</dbReference>
<reference evidence="3" key="1">
    <citation type="submission" date="2015-12" db="EMBL/GenBank/DDBJ databases">
        <title>FDA dAtabase for Regulatory Grade micrObial Sequences (FDA-ARGOS): Supporting development and validation of Infectious Disease Dx tests.</title>
        <authorList>
            <person name="Hoffmann M."/>
            <person name="Allard M."/>
            <person name="Evans P."/>
            <person name="Brown E."/>
            <person name="Tallon L.J."/>
            <person name="Sadzewicz L."/>
            <person name="Sengamalay N."/>
            <person name="Ott S."/>
            <person name="Godinez A."/>
            <person name="Nagaraj S."/>
            <person name="Vyas G."/>
            <person name="Aluvathingal J."/>
            <person name="Nadendla S."/>
            <person name="Geyer C."/>
            <person name="Sichtig H."/>
        </authorList>
    </citation>
    <scope>NUCLEOTIDE SEQUENCE [LARGE SCALE GENOMIC DNA]</scope>
    <source>
        <strain evidence="3">ATCC 33809</strain>
    </source>
</reference>
<keyword evidence="1" id="KW-0472">Membrane</keyword>
<evidence type="ECO:0000313" key="2">
    <source>
        <dbReference type="EMBL" id="AUV47425.1"/>
    </source>
</evidence>
<dbReference type="EMBL" id="CP014035">
    <property type="protein sequence ID" value="AUV47425.1"/>
    <property type="molecule type" value="Genomic_DNA"/>
</dbReference>
<accession>A0ABN5GXU7</accession>
<dbReference type="Proteomes" id="UP000057088">
    <property type="component" value="Chromosome 2"/>
</dbReference>
<proteinExistence type="predicted"/>
<name>A0ABN5GXU7_VIBFL</name>
<protein>
    <submittedName>
        <fullName evidence="2">XapX domain-containing protein</fullName>
    </submittedName>
</protein>
<gene>
    <name evidence="2" type="ORF">AL536_22605</name>
</gene>
<dbReference type="InterPro" id="IPR020017">
    <property type="entry name" value="XapX_domain"/>
</dbReference>
<evidence type="ECO:0000256" key="1">
    <source>
        <dbReference type="SAM" id="Phobius"/>
    </source>
</evidence>
<dbReference type="GeneID" id="36020830"/>